<comment type="caution">
    <text evidence="2">The sequence shown here is derived from an EMBL/GenBank/DDBJ whole genome shotgun (WGS) entry which is preliminary data.</text>
</comment>
<feature type="transmembrane region" description="Helical" evidence="1">
    <location>
        <begin position="12"/>
        <end position="32"/>
    </location>
</feature>
<name>A0A2T5LQD5_9EURO</name>
<protein>
    <recommendedName>
        <fullName evidence="4">Transmembrane protein</fullName>
    </recommendedName>
</protein>
<dbReference type="GeneID" id="63809717"/>
<evidence type="ECO:0008006" key="4">
    <source>
        <dbReference type="Google" id="ProtNLM"/>
    </source>
</evidence>
<keyword evidence="1" id="KW-0812">Transmembrane</keyword>
<proteinExistence type="predicted"/>
<keyword evidence="1" id="KW-0472">Membrane</keyword>
<gene>
    <name evidence="2" type="ORF">P175DRAFT_0314073</name>
</gene>
<keyword evidence="1" id="KW-1133">Transmembrane helix</keyword>
<evidence type="ECO:0000256" key="1">
    <source>
        <dbReference type="SAM" id="Phobius"/>
    </source>
</evidence>
<dbReference type="EMBL" id="MSFN02000007">
    <property type="protein sequence ID" value="PTU18490.1"/>
    <property type="molecule type" value="Genomic_DNA"/>
</dbReference>
<accession>A0A2T5LQD5</accession>
<dbReference type="RefSeq" id="XP_040749882.1">
    <property type="nucleotide sequence ID" value="XM_040892835.1"/>
</dbReference>
<reference evidence="2 3" key="1">
    <citation type="journal article" date="2018" name="Proc. Natl. Acad. Sci. U.S.A.">
        <title>Linking secondary metabolites to gene clusters through genome sequencing of six diverse Aspergillus species.</title>
        <authorList>
            <person name="Kaerboelling I."/>
            <person name="Vesth T.C."/>
            <person name="Frisvad J.C."/>
            <person name="Nybo J.L."/>
            <person name="Theobald S."/>
            <person name="Kuo A."/>
            <person name="Bowyer P."/>
            <person name="Matsuda Y."/>
            <person name="Mondo S."/>
            <person name="Lyhne E.K."/>
            <person name="Kogle M.E."/>
            <person name="Clum A."/>
            <person name="Lipzen A."/>
            <person name="Salamov A."/>
            <person name="Ngan C.Y."/>
            <person name="Daum C."/>
            <person name="Chiniquy J."/>
            <person name="Barry K."/>
            <person name="LaButti K."/>
            <person name="Haridas S."/>
            <person name="Simmons B.A."/>
            <person name="Magnuson J.K."/>
            <person name="Mortensen U.H."/>
            <person name="Larsen T.O."/>
            <person name="Grigoriev I.V."/>
            <person name="Baker S.E."/>
            <person name="Andersen M.R."/>
        </authorList>
    </citation>
    <scope>NUCLEOTIDE SEQUENCE [LARGE SCALE GENOMIC DNA]</scope>
    <source>
        <strain evidence="2 3">IBT 24754</strain>
    </source>
</reference>
<dbReference type="Proteomes" id="UP000244073">
    <property type="component" value="Unassembled WGS sequence"/>
</dbReference>
<organism evidence="2 3">
    <name type="scientific">Aspergillus ochraceoroseus IBT 24754</name>
    <dbReference type="NCBI Taxonomy" id="1392256"/>
    <lineage>
        <taxon>Eukaryota</taxon>
        <taxon>Fungi</taxon>
        <taxon>Dikarya</taxon>
        <taxon>Ascomycota</taxon>
        <taxon>Pezizomycotina</taxon>
        <taxon>Eurotiomycetes</taxon>
        <taxon>Eurotiomycetidae</taxon>
        <taxon>Eurotiales</taxon>
        <taxon>Aspergillaceae</taxon>
        <taxon>Aspergillus</taxon>
        <taxon>Aspergillus subgen. Nidulantes</taxon>
    </lineage>
</organism>
<evidence type="ECO:0000313" key="2">
    <source>
        <dbReference type="EMBL" id="PTU18490.1"/>
    </source>
</evidence>
<evidence type="ECO:0000313" key="3">
    <source>
        <dbReference type="Proteomes" id="UP000244073"/>
    </source>
</evidence>
<dbReference type="AlphaFoldDB" id="A0A2T5LQD5"/>
<sequence>MHFSLSSTPPLSLDFCFFLSDLLPFFDLWGFYLRPTRQSLAFSSGFCSALILSSFIFILFFNFSLSLSLSLFSLLSSRNRFHTLSLSLSLSNRCKSGISRGIKKCLGPPPSFSQVERCESFLIR</sequence>
<dbReference type="VEuPathDB" id="FungiDB:P175DRAFT_0314073"/>